<dbReference type="RefSeq" id="WP_080801716.1">
    <property type="nucleotide sequence ID" value="NZ_LT828542.1"/>
</dbReference>
<sequence length="64" mass="7331">MYENRREGVSREVSHTDSFSKQILSELEVHEQEKVKQTGLLKRFLSWISKGTQNASKSGMLCTS</sequence>
<dbReference type="Proteomes" id="UP000191931">
    <property type="component" value="Unassembled WGS sequence"/>
</dbReference>
<accession>A0A1W1HIP7</accession>
<dbReference type="AlphaFoldDB" id="A0A1W1HIP7"/>
<evidence type="ECO:0000313" key="2">
    <source>
        <dbReference type="Proteomes" id="UP000191931"/>
    </source>
</evidence>
<gene>
    <name evidence="1" type="ORF">MTBBW1_610004</name>
</gene>
<keyword evidence="2" id="KW-1185">Reference proteome</keyword>
<protein>
    <submittedName>
        <fullName evidence="1">Uncharacterized protein</fullName>
    </submittedName>
</protein>
<reference evidence="1 2" key="1">
    <citation type="submission" date="2017-03" db="EMBL/GenBank/DDBJ databases">
        <authorList>
            <person name="Afonso C.L."/>
            <person name="Miller P.J."/>
            <person name="Scott M.A."/>
            <person name="Spackman E."/>
            <person name="Goraichik I."/>
            <person name="Dimitrov K.M."/>
            <person name="Suarez D.L."/>
            <person name="Swayne D.E."/>
        </authorList>
    </citation>
    <scope>NUCLEOTIDE SEQUENCE [LARGE SCALE GENOMIC DNA]</scope>
    <source>
        <strain evidence="1">PRJEB14757</strain>
    </source>
</reference>
<proteinExistence type="predicted"/>
<name>A0A1W1HIP7_9BACT</name>
<dbReference type="EMBL" id="FWEV01000305">
    <property type="protein sequence ID" value="SLM32252.1"/>
    <property type="molecule type" value="Genomic_DNA"/>
</dbReference>
<dbReference type="STRING" id="1246637.MTBBW1_610004"/>
<organism evidence="1 2">
    <name type="scientific">Desulfamplus magnetovallimortis</name>
    <dbReference type="NCBI Taxonomy" id="1246637"/>
    <lineage>
        <taxon>Bacteria</taxon>
        <taxon>Pseudomonadati</taxon>
        <taxon>Thermodesulfobacteriota</taxon>
        <taxon>Desulfobacteria</taxon>
        <taxon>Desulfobacterales</taxon>
        <taxon>Desulfobacteraceae</taxon>
        <taxon>Desulfamplus</taxon>
    </lineage>
</organism>
<evidence type="ECO:0000313" key="1">
    <source>
        <dbReference type="EMBL" id="SLM32252.1"/>
    </source>
</evidence>